<dbReference type="InterPro" id="IPR040256">
    <property type="entry name" value="At4g02000-like"/>
</dbReference>
<dbReference type="Gene3D" id="3.60.10.10">
    <property type="entry name" value="Endonuclease/exonuclease/phosphatase"/>
    <property type="match status" value="1"/>
</dbReference>
<name>A0A803NWY4_CANSA</name>
<dbReference type="Pfam" id="PF13966">
    <property type="entry name" value="zf-RVT"/>
    <property type="match status" value="1"/>
</dbReference>
<dbReference type="PANTHER" id="PTHR31286:SF178">
    <property type="entry name" value="DUF4283 DOMAIN-CONTAINING PROTEIN"/>
    <property type="match status" value="1"/>
</dbReference>
<dbReference type="Pfam" id="PF13456">
    <property type="entry name" value="RVT_3"/>
    <property type="match status" value="1"/>
</dbReference>
<dbReference type="Gramene" id="evm.model.02.2233">
    <property type="protein sequence ID" value="cds.evm.model.02.2233"/>
    <property type="gene ID" value="evm.TU.02.2233"/>
</dbReference>
<dbReference type="GO" id="GO:0003676">
    <property type="term" value="F:nucleic acid binding"/>
    <property type="evidence" value="ECO:0007669"/>
    <property type="project" value="InterPro"/>
</dbReference>
<protein>
    <recommendedName>
        <fullName evidence="7">Reverse transcriptase</fullName>
    </recommendedName>
</protein>
<organism evidence="5 6">
    <name type="scientific">Cannabis sativa</name>
    <name type="common">Hemp</name>
    <name type="synonym">Marijuana</name>
    <dbReference type="NCBI Taxonomy" id="3483"/>
    <lineage>
        <taxon>Eukaryota</taxon>
        <taxon>Viridiplantae</taxon>
        <taxon>Streptophyta</taxon>
        <taxon>Embryophyta</taxon>
        <taxon>Tracheophyta</taxon>
        <taxon>Spermatophyta</taxon>
        <taxon>Magnoliopsida</taxon>
        <taxon>eudicotyledons</taxon>
        <taxon>Gunneridae</taxon>
        <taxon>Pentapetalae</taxon>
        <taxon>rosids</taxon>
        <taxon>fabids</taxon>
        <taxon>Rosales</taxon>
        <taxon>Cannabaceae</taxon>
        <taxon>Cannabis</taxon>
    </lineage>
</organism>
<feature type="domain" description="Endonuclease/exonuclease/phosphatase" evidence="1">
    <location>
        <begin position="602"/>
        <end position="823"/>
    </location>
</feature>
<dbReference type="Pfam" id="PF14111">
    <property type="entry name" value="DUF4283"/>
    <property type="match status" value="1"/>
</dbReference>
<dbReference type="Pfam" id="PF03372">
    <property type="entry name" value="Exo_endo_phos"/>
    <property type="match status" value="1"/>
</dbReference>
<dbReference type="InterPro" id="IPR005135">
    <property type="entry name" value="Endo/exonuclease/phosphatase"/>
</dbReference>
<dbReference type="InterPro" id="IPR044730">
    <property type="entry name" value="RNase_H-like_dom_plant"/>
</dbReference>
<evidence type="ECO:0000259" key="4">
    <source>
        <dbReference type="Pfam" id="PF14111"/>
    </source>
</evidence>
<dbReference type="SUPFAM" id="SSF53098">
    <property type="entry name" value="Ribonuclease H-like"/>
    <property type="match status" value="1"/>
</dbReference>
<dbReference type="InterPro" id="IPR036691">
    <property type="entry name" value="Endo/exonu/phosph_ase_sf"/>
</dbReference>
<dbReference type="CDD" id="cd06222">
    <property type="entry name" value="RNase_H_like"/>
    <property type="match status" value="1"/>
</dbReference>
<evidence type="ECO:0000313" key="6">
    <source>
        <dbReference type="Proteomes" id="UP000596661"/>
    </source>
</evidence>
<dbReference type="InterPro" id="IPR012337">
    <property type="entry name" value="RNaseH-like_sf"/>
</dbReference>
<dbReference type="InterPro" id="IPR002156">
    <property type="entry name" value="RNaseH_domain"/>
</dbReference>
<dbReference type="PANTHER" id="PTHR31286">
    <property type="entry name" value="GLYCINE-RICH CELL WALL STRUCTURAL PROTEIN 1.8-LIKE"/>
    <property type="match status" value="1"/>
</dbReference>
<dbReference type="Proteomes" id="UP000596661">
    <property type="component" value="Chromosome 2"/>
</dbReference>
<dbReference type="SUPFAM" id="SSF56219">
    <property type="entry name" value="DNase I-like"/>
    <property type="match status" value="1"/>
</dbReference>
<evidence type="ECO:0008006" key="7">
    <source>
        <dbReference type="Google" id="ProtNLM"/>
    </source>
</evidence>
<dbReference type="Gene3D" id="3.30.420.10">
    <property type="entry name" value="Ribonuclease H-like superfamily/Ribonuclease H"/>
    <property type="match status" value="1"/>
</dbReference>
<feature type="domain" description="RNase H type-1" evidence="2">
    <location>
        <begin position="1329"/>
        <end position="1442"/>
    </location>
</feature>
<dbReference type="InterPro" id="IPR026960">
    <property type="entry name" value="RVT-Znf"/>
</dbReference>
<sequence length="1462" mass="163330">MSDTADRGSGLLPPDPDSVVLGFNIPFAMKQYYLIPFFQPPPSFSFHFLCIPLSPGGVFWAATVMVIAGKMTIDDSVEAVENFSLDDFSIQITPDTAAAKNTLETSIVGRFFSKREYSTATMRKVLSGMWRLQRGWRFQLVDRKSKTFVFRLNSVGEVKHILSHGPWSPCDGFMLVAAMPEDGLWSSADLSSVELWVKAHGVPLELLTDEAAVQMANRVGKFVAADRVRRNGILVNSFLRFRTRINISLPLVPGVSLEGNGKKKHWAFFKFEQLPVFCFKCSVIGHMEDVCSGRKRVVLVDDGRSVPLFGPWLRDGSRLENGFALLEVEEIQDRIVLEKHDVAQDSAPVSGPHLEATGVRGVVEGDPESSSKKIGGDAPGLVRNDLLSGGMEGVPRQRSDTAFTVAYNDYVELPFPSQHVAQVAKIFQENLGPVRFGASLKDDDITLKRNKSTYQLKKSKMVGPNGIPKTPVFRFSNRDLESKSGGKRKKTCRDDFTGESTGNDCIAVVENHRVKDVFGAGSAILPGDVESGDGESTFSNKKLCRAEDNLATEILQCSTQSEGIGGASGDLVVESAPARIDGFSVGRGGGPYHAPQIPMKLLSWNCRGLGQARAVEALRGLVLNKNPDVLFLMETKVKSVRMSNIWRRLGFFNAIVVEAEGSSGGLCLCWKFGIDVVNLGADKSAITVRFANILNKPAWNGIFVYGPPVRGDRVDFWESLSLQVSSMSEPWVLLGDLNSLLNQSEKFGGSLVSSGESHSLSDFLMLSGGVDIGCIGNFFTWSNKRSLPYLIKERLDRVIGAPEWVINFPKAGVKALSIRASDHAPLVLDLLFNQENVHRPFRFLDAWTRDPSCFDVVRNAWNLAVRGVKSFQLVSRIANTRKMLAKWNREYFGFCKEKLSALEKLLLDVQNRVPSLENSQLEVDILLEIDEVSARQCMIHGFKVCPQSPPVSHLMYADDTFLFCKARVEEVMNRFLALTNWDSICKPKEHGGLGIKRFADLNLALISKLGWIIANGDERLWCRIFRAKYCKRGDTFWNMDYPCVASKAARGILMSRELIRNESCWLVANGKSIDLWSSPWIPWLNWNEYIAAFNPRIHWPKVCWLHDFFCEETGRFRDELAEWFIPHLGQHLGRLKILHHADQDRLIWRDATDGSFSVKQTYLSLIKPRLGLVNPLWSKIWKAPLQERVKFFLWKVGMNILPCGTRIQAIFGTTRRCVLCNDAEDSLLHLFFHCPFARACVVPIRLDAVRFTQFAALLCYSLWETRNRAFHDGSLPRPMDVLAKTVKLVEEFRQALVINSESVLENFGECRAIPHEPRDFNFYVDAAVRGNEAYLAVVVFDRTGGFVDALSAKAAVNSALEAECLALCHAFSLCSSWGCVEANFFSDCLQLVTALNKNTIPVWHLSHLFLHLFNSLSFAAHGCVFWLPRSANLVAHKVAAWAASHNVCRPLLERGVAPFVAT</sequence>
<accession>A0A803NWY4</accession>
<proteinExistence type="predicted"/>
<reference evidence="5" key="1">
    <citation type="submission" date="2018-11" db="EMBL/GenBank/DDBJ databases">
        <authorList>
            <person name="Grassa J C."/>
        </authorList>
    </citation>
    <scope>NUCLEOTIDE SEQUENCE [LARGE SCALE GENOMIC DNA]</scope>
</reference>
<evidence type="ECO:0000259" key="1">
    <source>
        <dbReference type="Pfam" id="PF03372"/>
    </source>
</evidence>
<dbReference type="InterPro" id="IPR025558">
    <property type="entry name" value="DUF4283"/>
</dbReference>
<dbReference type="InterPro" id="IPR036397">
    <property type="entry name" value="RNaseH_sf"/>
</dbReference>
<feature type="domain" description="DUF4283" evidence="4">
    <location>
        <begin position="100"/>
        <end position="180"/>
    </location>
</feature>
<reference evidence="5" key="2">
    <citation type="submission" date="2021-03" db="UniProtKB">
        <authorList>
            <consortium name="EnsemblPlants"/>
        </authorList>
    </citation>
    <scope>IDENTIFICATION</scope>
</reference>
<dbReference type="GO" id="GO:0004523">
    <property type="term" value="F:RNA-DNA hybrid ribonuclease activity"/>
    <property type="evidence" value="ECO:0007669"/>
    <property type="project" value="InterPro"/>
</dbReference>
<evidence type="ECO:0000313" key="5">
    <source>
        <dbReference type="EnsemblPlants" id="cds.evm.model.02.2233"/>
    </source>
</evidence>
<feature type="domain" description="Reverse transcriptase zinc-binding" evidence="3">
    <location>
        <begin position="1156"/>
        <end position="1239"/>
    </location>
</feature>
<evidence type="ECO:0000259" key="3">
    <source>
        <dbReference type="Pfam" id="PF13966"/>
    </source>
</evidence>
<evidence type="ECO:0000259" key="2">
    <source>
        <dbReference type="Pfam" id="PF13456"/>
    </source>
</evidence>
<dbReference type="EnsemblPlants" id="evm.model.02.2233">
    <property type="protein sequence ID" value="cds.evm.model.02.2233"/>
    <property type="gene ID" value="evm.TU.02.2233"/>
</dbReference>
<keyword evidence="6" id="KW-1185">Reference proteome</keyword>
<dbReference type="EMBL" id="UZAU01000235">
    <property type="status" value="NOT_ANNOTATED_CDS"/>
    <property type="molecule type" value="Genomic_DNA"/>
</dbReference>